<protein>
    <submittedName>
        <fullName evidence="1">CLUMA_CG013124, isoform A</fullName>
    </submittedName>
</protein>
<reference evidence="1 2" key="1">
    <citation type="submission" date="2015-04" db="EMBL/GenBank/DDBJ databases">
        <authorList>
            <person name="Syromyatnikov M.Y."/>
            <person name="Popov V.N."/>
        </authorList>
    </citation>
    <scope>NUCLEOTIDE SEQUENCE [LARGE SCALE GENOMIC DNA]</scope>
</reference>
<dbReference type="EMBL" id="CVRI01000053">
    <property type="protein sequence ID" value="CRK99816.1"/>
    <property type="molecule type" value="Genomic_DNA"/>
</dbReference>
<evidence type="ECO:0000313" key="1">
    <source>
        <dbReference type="EMBL" id="CRK99816.1"/>
    </source>
</evidence>
<dbReference type="Proteomes" id="UP000183832">
    <property type="component" value="Unassembled WGS sequence"/>
</dbReference>
<keyword evidence="2" id="KW-1185">Reference proteome</keyword>
<gene>
    <name evidence="1" type="ORF">CLUMA_CG013124</name>
</gene>
<evidence type="ECO:0000313" key="2">
    <source>
        <dbReference type="Proteomes" id="UP000183832"/>
    </source>
</evidence>
<proteinExistence type="predicted"/>
<organism evidence="1 2">
    <name type="scientific">Clunio marinus</name>
    <dbReference type="NCBI Taxonomy" id="568069"/>
    <lineage>
        <taxon>Eukaryota</taxon>
        <taxon>Metazoa</taxon>
        <taxon>Ecdysozoa</taxon>
        <taxon>Arthropoda</taxon>
        <taxon>Hexapoda</taxon>
        <taxon>Insecta</taxon>
        <taxon>Pterygota</taxon>
        <taxon>Neoptera</taxon>
        <taxon>Endopterygota</taxon>
        <taxon>Diptera</taxon>
        <taxon>Nematocera</taxon>
        <taxon>Chironomoidea</taxon>
        <taxon>Chironomidae</taxon>
        <taxon>Clunio</taxon>
    </lineage>
</organism>
<sequence length="91" mass="10826">MQRSYTTYINLYYECTFVNCLCMCQTTKLEVGVEKLQCEPCGHELMRRLNNPHEQFKRLKNLREIIKSEIDSSENKFMQPAFKTRIALHCS</sequence>
<name>A0A1J1IHZ0_9DIPT</name>
<dbReference type="AlphaFoldDB" id="A0A1J1IHZ0"/>
<accession>A0A1J1IHZ0</accession>